<comment type="similarity">
    <text evidence="1">Belongs to the ABC transporter superfamily.</text>
</comment>
<dbReference type="InterPro" id="IPR050095">
    <property type="entry name" value="ECF_ABC_transporter_ATP-bd"/>
</dbReference>
<dbReference type="InterPro" id="IPR027417">
    <property type="entry name" value="P-loop_NTPase"/>
</dbReference>
<evidence type="ECO:0000256" key="2">
    <source>
        <dbReference type="ARBA" id="ARBA00022448"/>
    </source>
</evidence>
<dbReference type="GO" id="GO:0005524">
    <property type="term" value="F:ATP binding"/>
    <property type="evidence" value="ECO:0007669"/>
    <property type="project" value="UniProtKB-KW"/>
</dbReference>
<dbReference type="PANTHER" id="PTHR43553">
    <property type="entry name" value="HEAVY METAL TRANSPORTER"/>
    <property type="match status" value="1"/>
</dbReference>
<sequence length="269" mass="29556">MQPTCVFHHPGDSHGTRPVTEARLHRCDTAHFTIRVDDLGYKVAGRPVLSGVTLHSSAQRIGVVGRNGSGKSTLARLLAGLLEPTSGQIRIGGHDIFSDRRAALATVGILFQNPEHQIIFPSVAEEITFGLRQQGMDKAQAAARTDAVLRSFDKPHWKDAPISALSQGQKHLVCMMAVLAMRPQLLILDEPYAGLDIPTRRQLARYLHRVETRLFHISHEPSDLEGCDELFWLDRGRIVAQGTPAALLPDFTAEMIRQGDLDDIADLAG</sequence>
<evidence type="ECO:0000259" key="5">
    <source>
        <dbReference type="PROSITE" id="PS50893"/>
    </source>
</evidence>
<evidence type="ECO:0000313" key="6">
    <source>
        <dbReference type="EMBL" id="QRZ14456.1"/>
    </source>
</evidence>
<dbReference type="Gene3D" id="3.40.50.300">
    <property type="entry name" value="P-loop containing nucleotide triphosphate hydrolases"/>
    <property type="match status" value="1"/>
</dbReference>
<dbReference type="InterPro" id="IPR003439">
    <property type="entry name" value="ABC_transporter-like_ATP-bd"/>
</dbReference>
<keyword evidence="6" id="KW-0614">Plasmid</keyword>
<dbReference type="PANTHER" id="PTHR43553:SF24">
    <property type="entry name" value="ENERGY-COUPLING FACTOR TRANSPORTER ATP-BINDING PROTEIN ECFA1"/>
    <property type="match status" value="1"/>
</dbReference>
<dbReference type="EMBL" id="CP070369">
    <property type="protein sequence ID" value="QRZ14456.1"/>
    <property type="molecule type" value="Genomic_DNA"/>
</dbReference>
<gene>
    <name evidence="6" type="ORF">JWJ88_11210</name>
</gene>
<organism evidence="6 7">
    <name type="scientific">Paracoccus methylovorus</name>
    <dbReference type="NCBI Taxonomy" id="2812658"/>
    <lineage>
        <taxon>Bacteria</taxon>
        <taxon>Pseudomonadati</taxon>
        <taxon>Pseudomonadota</taxon>
        <taxon>Alphaproteobacteria</taxon>
        <taxon>Rhodobacterales</taxon>
        <taxon>Paracoccaceae</taxon>
        <taxon>Paracoccus</taxon>
    </lineage>
</organism>
<dbReference type="SUPFAM" id="SSF52540">
    <property type="entry name" value="P-loop containing nucleoside triphosphate hydrolases"/>
    <property type="match status" value="1"/>
</dbReference>
<dbReference type="InterPro" id="IPR015856">
    <property type="entry name" value="ABC_transpr_CbiO/EcfA_su"/>
</dbReference>
<evidence type="ECO:0000256" key="4">
    <source>
        <dbReference type="ARBA" id="ARBA00022840"/>
    </source>
</evidence>
<keyword evidence="2" id="KW-0813">Transport</keyword>
<evidence type="ECO:0000313" key="7">
    <source>
        <dbReference type="Proteomes" id="UP000663629"/>
    </source>
</evidence>
<keyword evidence="4 6" id="KW-0067">ATP-binding</keyword>
<feature type="domain" description="ABC transporter" evidence="5">
    <location>
        <begin position="34"/>
        <end position="260"/>
    </location>
</feature>
<dbReference type="SMART" id="SM00382">
    <property type="entry name" value="AAA"/>
    <property type="match status" value="1"/>
</dbReference>
<proteinExistence type="inferred from homology"/>
<dbReference type="InterPro" id="IPR003593">
    <property type="entry name" value="AAA+_ATPase"/>
</dbReference>
<accession>A0ABX7JJP7</accession>
<dbReference type="Proteomes" id="UP000663629">
    <property type="component" value="Plasmid p1"/>
</dbReference>
<keyword evidence="7" id="KW-1185">Reference proteome</keyword>
<name>A0ABX7JJP7_9RHOB</name>
<dbReference type="Pfam" id="PF00005">
    <property type="entry name" value="ABC_tran"/>
    <property type="match status" value="1"/>
</dbReference>
<keyword evidence="3" id="KW-0547">Nucleotide-binding</keyword>
<evidence type="ECO:0000256" key="1">
    <source>
        <dbReference type="ARBA" id="ARBA00005417"/>
    </source>
</evidence>
<dbReference type="PROSITE" id="PS50893">
    <property type="entry name" value="ABC_TRANSPORTER_2"/>
    <property type="match status" value="1"/>
</dbReference>
<evidence type="ECO:0000256" key="3">
    <source>
        <dbReference type="ARBA" id="ARBA00022741"/>
    </source>
</evidence>
<geneLocation type="plasmid" evidence="6 7">
    <name>p1</name>
</geneLocation>
<reference evidence="6 7" key="1">
    <citation type="submission" date="2021-02" db="EMBL/GenBank/DDBJ databases">
        <title>Paracoccus methylovroum sp.nov., a new methanol and methylamine utilizing methylotrophic denitrifer.</title>
        <authorList>
            <person name="Timsy T."/>
            <person name="Behrendt U."/>
            <person name="Ulrich A."/>
            <person name="Spanner T."/>
            <person name="Foesel B.U."/>
            <person name="Horn M.A."/>
            <person name="Kolb S."/>
        </authorList>
    </citation>
    <scope>NUCLEOTIDE SEQUENCE [LARGE SCALE GENOMIC DNA]</scope>
    <source>
        <strain evidence="6 7">H4-D09</strain>
        <plasmid evidence="6 7">p1</plasmid>
    </source>
</reference>
<dbReference type="CDD" id="cd03225">
    <property type="entry name" value="ABC_cobalt_CbiO_domain1"/>
    <property type="match status" value="1"/>
</dbReference>
<protein>
    <submittedName>
        <fullName evidence="6">ABC transporter ATP-binding protein</fullName>
    </submittedName>
</protein>